<protein>
    <recommendedName>
        <fullName evidence="3">N-acetylmuramoyl-L-alanine amidase</fullName>
        <ecNumber evidence="3">3.5.1.28</ecNumber>
    </recommendedName>
</protein>
<dbReference type="InterPro" id="IPR002508">
    <property type="entry name" value="MurNAc-LAA_cat"/>
</dbReference>
<feature type="chain" id="PRO_5002940325" description="N-acetylmuramoyl-L-alanine amidase" evidence="7">
    <location>
        <begin position="21"/>
        <end position="531"/>
    </location>
</feature>
<reference evidence="9 10" key="2">
    <citation type="journal article" date="2011" name="Stand. Genomic Sci.">
        <title>Complete genome sequence of Tolumonas auensis type strain (TA 4).</title>
        <authorList>
            <person name="Chertkov O."/>
            <person name="Copeland A."/>
            <person name="Lucas S."/>
            <person name="Lapidus A."/>
            <person name="Berry K.W."/>
            <person name="Detter J.C."/>
            <person name="Del Rio T.G."/>
            <person name="Hammon N."/>
            <person name="Dalin E."/>
            <person name="Tice H."/>
            <person name="Pitluck S."/>
            <person name="Richardson P."/>
            <person name="Bruce D."/>
            <person name="Goodwin L."/>
            <person name="Han C."/>
            <person name="Tapia R."/>
            <person name="Saunders E."/>
            <person name="Schmutz J."/>
            <person name="Brettin T."/>
            <person name="Larimer F."/>
            <person name="Land M."/>
            <person name="Hauser L."/>
            <person name="Spring S."/>
            <person name="Rohde M."/>
            <person name="Kyrpides N.C."/>
            <person name="Ivanova N."/>
            <person name="Goker M."/>
            <person name="Beller H.R."/>
            <person name="Klenk H.P."/>
            <person name="Woyke T."/>
        </authorList>
    </citation>
    <scope>NUCLEOTIDE SEQUENCE [LARGE SCALE GENOMIC DNA]</scope>
    <source>
        <strain evidence="10">DSM 9187 / TA4</strain>
    </source>
</reference>
<proteinExistence type="inferred from homology"/>
<accession>C4L9N2</accession>
<dbReference type="PROSITE" id="PS51782">
    <property type="entry name" value="LYSM"/>
    <property type="match status" value="1"/>
</dbReference>
<evidence type="ECO:0000313" key="9">
    <source>
        <dbReference type="EMBL" id="ACQ93985.1"/>
    </source>
</evidence>
<feature type="domain" description="LysM" evidence="8">
    <location>
        <begin position="485"/>
        <end position="528"/>
    </location>
</feature>
<dbReference type="InterPro" id="IPR036779">
    <property type="entry name" value="LysM_dom_sf"/>
</dbReference>
<dbReference type="Proteomes" id="UP000009073">
    <property type="component" value="Chromosome"/>
</dbReference>
<dbReference type="EC" id="3.5.1.28" evidence="3"/>
<evidence type="ECO:0000256" key="4">
    <source>
        <dbReference type="ARBA" id="ARBA00022801"/>
    </source>
</evidence>
<gene>
    <name evidence="9" type="ordered locus">Tola_2388</name>
</gene>
<dbReference type="CAZy" id="CBM50">
    <property type="family name" value="Carbohydrate-Binding Module Family 50"/>
</dbReference>
<evidence type="ECO:0000259" key="8">
    <source>
        <dbReference type="PROSITE" id="PS51782"/>
    </source>
</evidence>
<evidence type="ECO:0000256" key="6">
    <source>
        <dbReference type="SAM" id="MobiDB-lite"/>
    </source>
</evidence>
<evidence type="ECO:0000256" key="7">
    <source>
        <dbReference type="SAM" id="SignalP"/>
    </source>
</evidence>
<dbReference type="GO" id="GO:0030288">
    <property type="term" value="C:outer membrane-bounded periplasmic space"/>
    <property type="evidence" value="ECO:0007669"/>
    <property type="project" value="TreeGrafter"/>
</dbReference>
<dbReference type="Pfam" id="PF01520">
    <property type="entry name" value="Amidase_3"/>
    <property type="match status" value="1"/>
</dbReference>
<organism evidence="9 10">
    <name type="scientific">Tolumonas auensis (strain DSM 9187 / NBRC 110442 / TA 4)</name>
    <dbReference type="NCBI Taxonomy" id="595494"/>
    <lineage>
        <taxon>Bacteria</taxon>
        <taxon>Pseudomonadati</taxon>
        <taxon>Pseudomonadota</taxon>
        <taxon>Gammaproteobacteria</taxon>
        <taxon>Aeromonadales</taxon>
        <taxon>Aeromonadaceae</taxon>
        <taxon>Tolumonas</taxon>
    </lineage>
</organism>
<keyword evidence="5" id="KW-0961">Cell wall biogenesis/degradation</keyword>
<dbReference type="SUPFAM" id="SSF53187">
    <property type="entry name" value="Zn-dependent exopeptidases"/>
    <property type="match status" value="1"/>
</dbReference>
<evidence type="ECO:0000256" key="3">
    <source>
        <dbReference type="ARBA" id="ARBA00011901"/>
    </source>
</evidence>
<sequence length="531" mass="57236">MKIRFLLILLAVLAAWPAAANQIKKLRIAPTAEKVRMVFDLENQPVYSFTIDTGTNSLIVDFQDITGQLFPVPRTAGCEGFLNSIRRTTLPANVVRVEFVLADGVKPQIFSLAPQANYRNHRLVIDIKRGTLIAKKGIAGSTSTIPSAEAALVKEPQAVAALPRNKGASSSLQTVSPTAKIDKAVAGRVIKMSDLISKEELSAPDSSSSSVVDEPDDAPDTSKAILPSGGGPFIVAIDAGHGGKDPGAIGPGNTYEKTVTLAIARNLANLINNQPGMRAIMTRSKDNFVELDERSAIARRKKARLLISIHADSGPKSSVRGASVWILSAKRVDKEMDKLLVQQKKHTELLGGAGKVIAETEPNPYLAQTILDLSWDNSRSEGYDIGRRVLRRIGNVASLHKKRPEHASLAVLKAPDIPSLLIETGFISNPQEERLLASAQYQSQLAKAIFRGVTDYYSRRQSKSGGTFVKSSTNKAMLSATADYRKHVVKTGESLSGLASQYGVSQSAIRNKNKLKSDNLLIGQVIIIPAI</sequence>
<dbReference type="Gene3D" id="2.60.40.3500">
    <property type="match status" value="1"/>
</dbReference>
<comment type="similarity">
    <text evidence="2">Belongs to the N-acetylmuramoyl-L-alanine amidase 3 family.</text>
</comment>
<dbReference type="EMBL" id="CP001616">
    <property type="protein sequence ID" value="ACQ93985.1"/>
    <property type="molecule type" value="Genomic_DNA"/>
</dbReference>
<dbReference type="GO" id="GO:0008745">
    <property type="term" value="F:N-acetylmuramoyl-L-alanine amidase activity"/>
    <property type="evidence" value="ECO:0007669"/>
    <property type="project" value="UniProtKB-EC"/>
</dbReference>
<dbReference type="Pfam" id="PF01476">
    <property type="entry name" value="LysM"/>
    <property type="match status" value="1"/>
</dbReference>
<dbReference type="Gene3D" id="3.40.630.40">
    <property type="entry name" value="Zn-dependent exopeptidases"/>
    <property type="match status" value="1"/>
</dbReference>
<evidence type="ECO:0000313" key="10">
    <source>
        <dbReference type="Proteomes" id="UP000009073"/>
    </source>
</evidence>
<dbReference type="eggNOG" id="COG1388">
    <property type="taxonomic scope" value="Bacteria"/>
</dbReference>
<keyword evidence="7" id="KW-0732">Signal</keyword>
<name>C4L9N2_TOLAT</name>
<dbReference type="KEGG" id="tau:Tola_2388"/>
<dbReference type="GO" id="GO:0009253">
    <property type="term" value="P:peptidoglycan catabolic process"/>
    <property type="evidence" value="ECO:0007669"/>
    <property type="project" value="InterPro"/>
</dbReference>
<reference evidence="10" key="1">
    <citation type="submission" date="2009-05" db="EMBL/GenBank/DDBJ databases">
        <title>Complete sequence of Tolumonas auensis DSM 9187.</title>
        <authorList>
            <consortium name="US DOE Joint Genome Institute"/>
            <person name="Lucas S."/>
            <person name="Copeland A."/>
            <person name="Lapidus A."/>
            <person name="Glavina del Rio T."/>
            <person name="Tice H."/>
            <person name="Bruce D."/>
            <person name="Goodwin L."/>
            <person name="Pitluck S."/>
            <person name="Chertkov O."/>
            <person name="Brettin T."/>
            <person name="Detter J.C."/>
            <person name="Han C."/>
            <person name="Larimer F."/>
            <person name="Land M."/>
            <person name="Hauser L."/>
            <person name="Kyrpides N."/>
            <person name="Mikhailova N."/>
            <person name="Spring S."/>
            <person name="Beller H."/>
        </authorList>
    </citation>
    <scope>NUCLEOTIDE SEQUENCE [LARGE SCALE GENOMIC DNA]</scope>
    <source>
        <strain evidence="10">DSM 9187 / TA4</strain>
    </source>
</reference>
<feature type="compositionally biased region" description="Low complexity" evidence="6">
    <location>
        <begin position="203"/>
        <end position="212"/>
    </location>
</feature>
<dbReference type="GO" id="GO:0071555">
    <property type="term" value="P:cell wall organization"/>
    <property type="evidence" value="ECO:0007669"/>
    <property type="project" value="UniProtKB-KW"/>
</dbReference>
<dbReference type="PANTHER" id="PTHR30404:SF6">
    <property type="entry name" value="N-ACETYLMURAMOYL-L-ALANINE AMIDASE AMIB"/>
    <property type="match status" value="1"/>
</dbReference>
<comment type="catalytic activity">
    <reaction evidence="1">
        <text>Hydrolyzes the link between N-acetylmuramoyl residues and L-amino acid residues in certain cell-wall glycopeptides.</text>
        <dbReference type="EC" id="3.5.1.28"/>
    </reaction>
</comment>
<dbReference type="CDD" id="cd02696">
    <property type="entry name" value="MurNAc-LAA"/>
    <property type="match status" value="1"/>
</dbReference>
<dbReference type="AlphaFoldDB" id="C4L9N2"/>
<feature type="region of interest" description="Disordered" evidence="6">
    <location>
        <begin position="200"/>
        <end position="229"/>
    </location>
</feature>
<feature type="signal peptide" evidence="7">
    <location>
        <begin position="1"/>
        <end position="20"/>
    </location>
</feature>
<dbReference type="SUPFAM" id="SSF54106">
    <property type="entry name" value="LysM domain"/>
    <property type="match status" value="1"/>
</dbReference>
<evidence type="ECO:0000256" key="2">
    <source>
        <dbReference type="ARBA" id="ARBA00010860"/>
    </source>
</evidence>
<dbReference type="PANTHER" id="PTHR30404">
    <property type="entry name" value="N-ACETYLMURAMOYL-L-ALANINE AMIDASE"/>
    <property type="match status" value="1"/>
</dbReference>
<dbReference type="Gene3D" id="3.10.350.10">
    <property type="entry name" value="LysM domain"/>
    <property type="match status" value="1"/>
</dbReference>
<dbReference type="SMART" id="SM00257">
    <property type="entry name" value="LysM"/>
    <property type="match status" value="1"/>
</dbReference>
<keyword evidence="4 9" id="KW-0378">Hydrolase</keyword>
<keyword evidence="10" id="KW-1185">Reference proteome</keyword>
<dbReference type="STRING" id="595494.Tola_2388"/>
<dbReference type="InterPro" id="IPR050695">
    <property type="entry name" value="N-acetylmuramoyl_amidase_3"/>
</dbReference>
<dbReference type="HOGENOM" id="CLU_014322_2_3_6"/>
<dbReference type="InterPro" id="IPR018392">
    <property type="entry name" value="LysM"/>
</dbReference>
<dbReference type="eggNOG" id="COG0860">
    <property type="taxonomic scope" value="Bacteria"/>
</dbReference>
<dbReference type="SMART" id="SM00646">
    <property type="entry name" value="Ami_3"/>
    <property type="match status" value="1"/>
</dbReference>
<dbReference type="RefSeq" id="WP_015879453.1">
    <property type="nucleotide sequence ID" value="NC_012691.1"/>
</dbReference>
<dbReference type="CDD" id="cd00118">
    <property type="entry name" value="LysM"/>
    <property type="match status" value="1"/>
</dbReference>
<evidence type="ECO:0000256" key="5">
    <source>
        <dbReference type="ARBA" id="ARBA00023316"/>
    </source>
</evidence>
<evidence type="ECO:0000256" key="1">
    <source>
        <dbReference type="ARBA" id="ARBA00001561"/>
    </source>
</evidence>